<dbReference type="NCBIfam" id="TIGR01643">
    <property type="entry name" value="YD_repeat_2x"/>
    <property type="match status" value="1"/>
</dbReference>
<dbReference type="GO" id="GO:0008045">
    <property type="term" value="P:motor neuron axon guidance"/>
    <property type="evidence" value="ECO:0007669"/>
    <property type="project" value="TreeGrafter"/>
</dbReference>
<reference evidence="8 9" key="1">
    <citation type="journal article" date="2019" name="PLoS Biol.">
        <title>Sex chromosomes control vertical transmission of feminizing Wolbachia symbionts in an isopod.</title>
        <authorList>
            <person name="Becking T."/>
            <person name="Chebbi M.A."/>
            <person name="Giraud I."/>
            <person name="Moumen B."/>
            <person name="Laverre T."/>
            <person name="Caubet Y."/>
            <person name="Peccoud J."/>
            <person name="Gilbert C."/>
            <person name="Cordaux R."/>
        </authorList>
    </citation>
    <scope>NUCLEOTIDE SEQUENCE [LARGE SCALE GENOMIC DNA]</scope>
    <source>
        <strain evidence="8">ANa2</strain>
        <tissue evidence="8">Whole body excluding digestive tract and cuticle</tissue>
    </source>
</reference>
<keyword evidence="2" id="KW-0677">Repeat</keyword>
<dbReference type="InterPro" id="IPR008969">
    <property type="entry name" value="CarboxyPept-like_regulatory"/>
</dbReference>
<evidence type="ECO:0000259" key="7">
    <source>
        <dbReference type="Pfam" id="PF25023"/>
    </source>
</evidence>
<evidence type="ECO:0000256" key="1">
    <source>
        <dbReference type="ARBA" id="ARBA00022536"/>
    </source>
</evidence>
<dbReference type="PANTHER" id="PTHR11219:SF72">
    <property type="entry name" value="TENEURIN-M"/>
    <property type="match status" value="1"/>
</dbReference>
<dbReference type="InterPro" id="IPR056822">
    <property type="entry name" value="TEN_NHL"/>
</dbReference>
<evidence type="ECO:0000313" key="8">
    <source>
        <dbReference type="EMBL" id="KAB7503448.1"/>
    </source>
</evidence>
<keyword evidence="3" id="KW-1015">Disulfide bond</keyword>
<dbReference type="InterPro" id="IPR056823">
    <property type="entry name" value="TEN-like_YD-shell"/>
</dbReference>
<evidence type="ECO:0000313" key="9">
    <source>
        <dbReference type="Proteomes" id="UP000326759"/>
    </source>
</evidence>
<keyword evidence="9" id="KW-1185">Reference proteome</keyword>
<name>A0A5N5TBK2_9CRUS</name>
<gene>
    <name evidence="8" type="primary">Ten-m</name>
    <name evidence="8" type="ORF">Anas_04507</name>
</gene>
<dbReference type="Pfam" id="PF25021">
    <property type="entry name" value="TEN_NHL"/>
    <property type="match status" value="2"/>
</dbReference>
<dbReference type="OrthoDB" id="442731at2759"/>
<accession>A0A5N5TBK2</accession>
<protein>
    <submittedName>
        <fullName evidence="8">Teneurin-m</fullName>
    </submittedName>
</protein>
<dbReference type="InterPro" id="IPR011042">
    <property type="entry name" value="6-blade_b-propeller_TolB-like"/>
</dbReference>
<dbReference type="InterPro" id="IPR056820">
    <property type="entry name" value="TEN_TTR-like"/>
</dbReference>
<proteinExistence type="predicted"/>
<evidence type="ECO:0000256" key="2">
    <source>
        <dbReference type="ARBA" id="ARBA00022737"/>
    </source>
</evidence>
<dbReference type="Gene3D" id="2.120.10.30">
    <property type="entry name" value="TolB, C-terminal domain"/>
    <property type="match status" value="3"/>
</dbReference>
<keyword evidence="1" id="KW-0245">EGF-like domain</keyword>
<evidence type="ECO:0000256" key="3">
    <source>
        <dbReference type="ARBA" id="ARBA00023157"/>
    </source>
</evidence>
<organism evidence="8 9">
    <name type="scientific">Armadillidium nasatum</name>
    <dbReference type="NCBI Taxonomy" id="96803"/>
    <lineage>
        <taxon>Eukaryota</taxon>
        <taxon>Metazoa</taxon>
        <taxon>Ecdysozoa</taxon>
        <taxon>Arthropoda</taxon>
        <taxon>Crustacea</taxon>
        <taxon>Multicrustacea</taxon>
        <taxon>Malacostraca</taxon>
        <taxon>Eumalacostraca</taxon>
        <taxon>Peracarida</taxon>
        <taxon>Isopoda</taxon>
        <taxon>Oniscidea</taxon>
        <taxon>Crinocheta</taxon>
        <taxon>Armadillidiidae</taxon>
        <taxon>Armadillidium</taxon>
    </lineage>
</organism>
<dbReference type="InterPro" id="IPR051216">
    <property type="entry name" value="Teneurin"/>
</dbReference>
<evidence type="ECO:0000259" key="6">
    <source>
        <dbReference type="Pfam" id="PF25021"/>
    </source>
</evidence>
<evidence type="ECO:0000259" key="4">
    <source>
        <dbReference type="Pfam" id="PF24329"/>
    </source>
</evidence>
<feature type="domain" description="Teneurin-like YD-shell" evidence="7">
    <location>
        <begin position="617"/>
        <end position="1509"/>
    </location>
</feature>
<feature type="domain" description="Teneurin TTR-like" evidence="5">
    <location>
        <begin position="13"/>
        <end position="96"/>
    </location>
</feature>
<evidence type="ECO:0000259" key="5">
    <source>
        <dbReference type="Pfam" id="PF25020"/>
    </source>
</evidence>
<feature type="domain" description="Teneurin NHL" evidence="6">
    <location>
        <begin position="285"/>
        <end position="524"/>
    </location>
</feature>
<dbReference type="Pfam" id="PF25020">
    <property type="entry name" value="TTR_TEN1-4"/>
    <property type="match status" value="1"/>
</dbReference>
<dbReference type="InterPro" id="IPR057627">
    <property type="entry name" value="FN-plug_TEN1-4"/>
</dbReference>
<dbReference type="SUPFAM" id="SSF101898">
    <property type="entry name" value="NHL repeat"/>
    <property type="match status" value="1"/>
</dbReference>
<feature type="domain" description="Teneurin 1-4-like FN-plug" evidence="4">
    <location>
        <begin position="190"/>
        <end position="270"/>
    </location>
</feature>
<dbReference type="SUPFAM" id="SSF49464">
    <property type="entry name" value="Carboxypeptidase regulatory domain-like"/>
    <property type="match status" value="1"/>
</dbReference>
<dbReference type="InterPro" id="IPR006530">
    <property type="entry name" value="YD"/>
</dbReference>
<dbReference type="EMBL" id="SEYY01005117">
    <property type="protein sequence ID" value="KAB7503448.1"/>
    <property type="molecule type" value="Genomic_DNA"/>
</dbReference>
<feature type="domain" description="Teneurin NHL" evidence="6">
    <location>
        <begin position="525"/>
        <end position="607"/>
    </location>
</feature>
<dbReference type="Pfam" id="PF25023">
    <property type="entry name" value="TEN_YD-shell"/>
    <property type="match status" value="1"/>
</dbReference>
<dbReference type="Pfam" id="PF24329">
    <property type="entry name" value="FN-plug_TEN1-4"/>
    <property type="match status" value="1"/>
</dbReference>
<sequence length="1528" mass="173681">MFSNSSHVVVLTNHKRAAVIRGRVVTSAGRPIVGLRVDTDDRNDGMTMTRLDGMFDFMVNGGGAVTLRFGKSPFNPNKIQVVVPWNEFVVLDDIIMSVEQKQVNYHQRLEAVDQFGMNDTLLASPCPQHDYDLLRPVIMSTWQNEFQGECPDVDAILVETQAVQESVQIPGTGLYLVYHSSRATGYKSTLRFQLTPERIPSSLRRVHLRIVLEGILYKKVFEADPLIKFTYSWDRNNIYKLRVYGTTIARISVGYEHAGCENTIIWDHHTTKGDGRNIHLAGERHLVTTLLGTGEQREVVCASRCTGDANKSPLLAPTCLAAGPDGSLYVGDFNLIRRVTPEGKVFTVARLNVATALLNVKDSAQGETRVSYRYHVAVSPVTGKVYVSDPDAHQVLELQKTIDVEDPSQNVIPIVGSGQRCLPGDRNKCGDGGPAIHARLTYPKGLAISQNDDLYIADGTNIRIVKNNIIRTIIGGHDHRSHWAPVPCNGTIERDQLRLRWPTELAISPLDGSLHILDDHLVLRDLYIAESDTQRINRVRVITTSGHISTFAGADSRCNCRDRSCFCHSFDNVAATSAVFSLISAIAVTPDGILHISDQAGYRVRSVRSILPKPNEHGEYEIFSPDTHEVYVFNRFGKHMETRNLVTGQTIYQFSYNTNANTGKLSSVTDAASNSFKVIRRTYSKKTFIENPQKQRVTIHFTIMNNDLEKLEAPDGYNITFRYHSASGLIQSKMEGGGRTYSYEYDDQGRLVRAVLPTGEVIALNFDLSIRGAQVTATRDGENSVTAIIRGNTITHKTDSVQAISEPRGEGGLRLLTAWDHEISLERTSYRVLETKSPTSAQMFPILSRQQTHIGKELVNRYDWTFSPAEHVYRHDGMKVSADLKVNGEELLKLGYDPVSSSEAILSVSGEVLVNITYDRIGRPTRWLPLKPLVPTTVSYDEWGHVTLWKRGELSEQYEYDNLLRLVSITYGDNTTIRYEFREPLTKPERVTYPSGRSYGLVYDEAGAIREVITPKSSVYSLHLSTSFGFYRLRLALPSNTVVMQMRVDEQGRLVAVSHPNEEGILLYEYDLLGRLRNELYGHGFTEYSYLESGLLKTARTRHVNHDIRIDYRYRTGLAKEMRIRYGPKNNLHNVKFHYQYDESARLRVIEGEIESTSIPELYLKYDNLTGLLLSVSDLRIIRNNVLETIIQNQKKYFVSTRILDNYGRLSQEIMTLQDRTVYIMKLKYDMRGRISEQINEISGRRMETHYKYMADGQILEATGGPTRLYTYDKNGNILSLTDETKAEFLHYDECDRVIKAGDGDVEYDLKGYVIRFDDQNFEYNTKGQLIAGYSRDKSWSFTLRYDHLDRVSVYRDHFGNVTQIIYGRPDQPHLISHLHNPRTHFTSTLIYDDRNRLIAMDNPNGRHYIATNLNGAPIAFFDDRGGLIRRQRWTPFGRLAESSGTPMWVGIGPWGGLLEPITGIIILKGYAYNPRILQWMTPRWDKLTRATRQVTDVFVYRFRNNDPVNHPEQLDYHFNVYEENILI</sequence>
<comment type="caution">
    <text evidence="8">The sequence shown here is derived from an EMBL/GenBank/DDBJ whole genome shotgun (WGS) entry which is preliminary data.</text>
</comment>
<dbReference type="Proteomes" id="UP000326759">
    <property type="component" value="Unassembled WGS sequence"/>
</dbReference>
<dbReference type="PANTHER" id="PTHR11219">
    <property type="entry name" value="TENEURIN AND N-ACETYLGLUCOSAMINE-1-PHOSPHODIESTER ALPHA-N-ACETYLGLUCOSAMINIDASE"/>
    <property type="match status" value="1"/>
</dbReference>
<dbReference type="Gene3D" id="2.180.10.10">
    <property type="entry name" value="RHS repeat-associated core"/>
    <property type="match status" value="1"/>
</dbReference>